<dbReference type="EMBL" id="CP129113">
    <property type="protein sequence ID" value="WLV23451.1"/>
    <property type="molecule type" value="Genomic_DNA"/>
</dbReference>
<proteinExistence type="predicted"/>
<dbReference type="Proteomes" id="UP001180087">
    <property type="component" value="Chromosome"/>
</dbReference>
<gene>
    <name evidence="1" type="ORF">QR721_07220</name>
</gene>
<dbReference type="InterPro" id="IPR025942">
    <property type="entry name" value="SpoVIF"/>
</dbReference>
<sequence length="83" mass="9530">MNEFQKGMFDKIQKKANIDPNEVFQVANSVKNADFSDEATVRNLVRRLATLANKPLSKEKEDQLVRTIITNKMPADFNSLFKK</sequence>
<keyword evidence="2" id="KW-1185">Reference proteome</keyword>
<accession>A0ABY9KRK8</accession>
<evidence type="ECO:0000313" key="1">
    <source>
        <dbReference type="EMBL" id="WLV23451.1"/>
    </source>
</evidence>
<protein>
    <submittedName>
        <fullName evidence="1">Stage VI sporulation protein F</fullName>
    </submittedName>
</protein>
<name>A0ABY9KRK8_9BACI</name>
<organism evidence="1 2">
    <name type="scientific">Aciduricibacillus chroicocephali</name>
    <dbReference type="NCBI Taxonomy" id="3054939"/>
    <lineage>
        <taxon>Bacteria</taxon>
        <taxon>Bacillati</taxon>
        <taxon>Bacillota</taxon>
        <taxon>Bacilli</taxon>
        <taxon>Bacillales</taxon>
        <taxon>Bacillaceae</taxon>
        <taxon>Aciduricibacillus</taxon>
    </lineage>
</organism>
<evidence type="ECO:0000313" key="2">
    <source>
        <dbReference type="Proteomes" id="UP001180087"/>
    </source>
</evidence>
<dbReference type="RefSeq" id="WP_348025518.1">
    <property type="nucleotide sequence ID" value="NZ_CP129113.1"/>
</dbReference>
<reference evidence="1" key="1">
    <citation type="submission" date="2023-06" db="EMBL/GenBank/DDBJ databases">
        <title>A Treasure from Seagulls: Isolation and Description of Aciduricobacillus qingdaonensis gen. nov., sp. nov., a Rare Obligately Uric Acid-utilizing Member in the Family Bacillaceae.</title>
        <authorList>
            <person name="Liu W."/>
            <person name="Wang B."/>
        </authorList>
    </citation>
    <scope>NUCLEOTIDE SEQUENCE</scope>
    <source>
        <strain evidence="1">44XB</strain>
    </source>
</reference>
<dbReference type="Pfam" id="PF14069">
    <property type="entry name" value="SpoVIF"/>
    <property type="match status" value="1"/>
</dbReference>